<proteinExistence type="predicted"/>
<dbReference type="Gene3D" id="3.30.450.40">
    <property type="match status" value="1"/>
</dbReference>
<evidence type="ECO:0000313" key="6">
    <source>
        <dbReference type="EMBL" id="VGO13865.1"/>
    </source>
</evidence>
<dbReference type="Proteomes" id="UP000366872">
    <property type="component" value="Unassembled WGS sequence"/>
</dbReference>
<keyword evidence="3" id="KW-0804">Transcription</keyword>
<protein>
    <submittedName>
        <fullName evidence="6">Transcriptional regulator KdgR</fullName>
    </submittedName>
</protein>
<dbReference type="InterPro" id="IPR050707">
    <property type="entry name" value="HTH_MetabolicPath_Reg"/>
</dbReference>
<feature type="domain" description="HTH iclR-type" evidence="4">
    <location>
        <begin position="7"/>
        <end position="70"/>
    </location>
</feature>
<keyword evidence="1" id="KW-0805">Transcription regulation</keyword>
<dbReference type="GO" id="GO:0003677">
    <property type="term" value="F:DNA binding"/>
    <property type="evidence" value="ECO:0007669"/>
    <property type="project" value="UniProtKB-KW"/>
</dbReference>
<keyword evidence="7" id="KW-1185">Reference proteome</keyword>
<evidence type="ECO:0000256" key="1">
    <source>
        <dbReference type="ARBA" id="ARBA00023015"/>
    </source>
</evidence>
<dbReference type="SUPFAM" id="SSF46785">
    <property type="entry name" value="Winged helix' DNA-binding domain"/>
    <property type="match status" value="1"/>
</dbReference>
<sequence length="257" mass="28578">MNERYHVPALKRALEVVEHLAGCGRDGASLSELTDRLGYPKNSIFRITTTLLDMGYISRSAESQRFRLTKKFLSYGLRAVTDENIVEQSVDVMRDLRDATESSVFLGVLHNGGGMVLEQMPGGFPFKLTIDPGARFKLYCSAPGKAILAFLPEEEAAVRMKKIQFKQFTPNTITTRKAFREELDRVRAQGYALDHAEEFDGIHCVGAPIFDYTNHPVAAMWISGASVVIPGEKFGECGPLVKTAALRISERLGYLKE</sequence>
<evidence type="ECO:0000256" key="2">
    <source>
        <dbReference type="ARBA" id="ARBA00023125"/>
    </source>
</evidence>
<evidence type="ECO:0000256" key="3">
    <source>
        <dbReference type="ARBA" id="ARBA00023163"/>
    </source>
</evidence>
<evidence type="ECO:0000259" key="4">
    <source>
        <dbReference type="PROSITE" id="PS51077"/>
    </source>
</evidence>
<dbReference type="SUPFAM" id="SSF55781">
    <property type="entry name" value="GAF domain-like"/>
    <property type="match status" value="1"/>
</dbReference>
<dbReference type="RefSeq" id="WP_136079401.1">
    <property type="nucleotide sequence ID" value="NZ_CAAHFG010000001.1"/>
</dbReference>
<dbReference type="GO" id="GO:0045892">
    <property type="term" value="P:negative regulation of DNA-templated transcription"/>
    <property type="evidence" value="ECO:0007669"/>
    <property type="project" value="TreeGrafter"/>
</dbReference>
<dbReference type="Gene3D" id="1.10.10.10">
    <property type="entry name" value="Winged helix-like DNA-binding domain superfamily/Winged helix DNA-binding domain"/>
    <property type="match status" value="1"/>
</dbReference>
<dbReference type="PROSITE" id="PS51077">
    <property type="entry name" value="HTH_ICLR"/>
    <property type="match status" value="1"/>
</dbReference>
<organism evidence="6 7">
    <name type="scientific">Pontiella desulfatans</name>
    <dbReference type="NCBI Taxonomy" id="2750659"/>
    <lineage>
        <taxon>Bacteria</taxon>
        <taxon>Pseudomonadati</taxon>
        <taxon>Kiritimatiellota</taxon>
        <taxon>Kiritimatiellia</taxon>
        <taxon>Kiritimatiellales</taxon>
        <taxon>Pontiellaceae</taxon>
        <taxon>Pontiella</taxon>
    </lineage>
</organism>
<dbReference type="Pfam" id="PF09339">
    <property type="entry name" value="HTH_IclR"/>
    <property type="match status" value="1"/>
</dbReference>
<dbReference type="InterPro" id="IPR036390">
    <property type="entry name" value="WH_DNA-bd_sf"/>
</dbReference>
<dbReference type="InterPro" id="IPR029016">
    <property type="entry name" value="GAF-like_dom_sf"/>
</dbReference>
<dbReference type="InterPro" id="IPR014757">
    <property type="entry name" value="Tscrpt_reg_IclR_C"/>
</dbReference>
<dbReference type="PANTHER" id="PTHR30136:SF35">
    <property type="entry name" value="HTH-TYPE TRANSCRIPTIONAL REGULATOR RV1719"/>
    <property type="match status" value="1"/>
</dbReference>
<evidence type="ECO:0000313" key="7">
    <source>
        <dbReference type="Proteomes" id="UP000366872"/>
    </source>
</evidence>
<evidence type="ECO:0000259" key="5">
    <source>
        <dbReference type="PROSITE" id="PS51078"/>
    </source>
</evidence>
<dbReference type="InterPro" id="IPR036388">
    <property type="entry name" value="WH-like_DNA-bd_sf"/>
</dbReference>
<dbReference type="PROSITE" id="PS51078">
    <property type="entry name" value="ICLR_ED"/>
    <property type="match status" value="1"/>
</dbReference>
<dbReference type="EMBL" id="CAAHFG010000001">
    <property type="protein sequence ID" value="VGO13865.1"/>
    <property type="molecule type" value="Genomic_DNA"/>
</dbReference>
<gene>
    <name evidence="6" type="primary">kdgR_4</name>
    <name evidence="6" type="ORF">PDESU_02422</name>
</gene>
<keyword evidence="2" id="KW-0238">DNA-binding</keyword>
<dbReference type="GO" id="GO:0003700">
    <property type="term" value="F:DNA-binding transcription factor activity"/>
    <property type="evidence" value="ECO:0007669"/>
    <property type="project" value="TreeGrafter"/>
</dbReference>
<accession>A0A6C2U1V1</accession>
<feature type="domain" description="IclR-ED" evidence="5">
    <location>
        <begin position="71"/>
        <end position="254"/>
    </location>
</feature>
<dbReference type="InterPro" id="IPR005471">
    <property type="entry name" value="Tscrpt_reg_IclR_N"/>
</dbReference>
<dbReference type="AlphaFoldDB" id="A0A6C2U1V1"/>
<dbReference type="SMART" id="SM00346">
    <property type="entry name" value="HTH_ICLR"/>
    <property type="match status" value="1"/>
</dbReference>
<dbReference type="PANTHER" id="PTHR30136">
    <property type="entry name" value="HELIX-TURN-HELIX TRANSCRIPTIONAL REGULATOR, ICLR FAMILY"/>
    <property type="match status" value="1"/>
</dbReference>
<reference evidence="6 7" key="1">
    <citation type="submission" date="2019-04" db="EMBL/GenBank/DDBJ databases">
        <authorList>
            <person name="Van Vliet M D."/>
        </authorList>
    </citation>
    <scope>NUCLEOTIDE SEQUENCE [LARGE SCALE GENOMIC DNA]</scope>
    <source>
        <strain evidence="6 7">F1</strain>
    </source>
</reference>
<dbReference type="Pfam" id="PF01614">
    <property type="entry name" value="IclR_C"/>
    <property type="match status" value="1"/>
</dbReference>
<name>A0A6C2U1V1_PONDE</name>